<gene>
    <name evidence="1" type="ORF">Amon02_000546600</name>
</gene>
<protein>
    <submittedName>
        <fullName evidence="1">Unnamed protein product</fullName>
    </submittedName>
</protein>
<name>A0ACB5T5Z0_AMBMO</name>
<evidence type="ECO:0000313" key="1">
    <source>
        <dbReference type="EMBL" id="GME82355.1"/>
    </source>
</evidence>
<accession>A0ACB5T5Z0</accession>
<sequence>MAHSQSLSIPDTSQRSNSNSSTNNGGPISTTTPNNDNNSNGSNSSGHGAFLSSAADLEYAILGNIIQTHDFMSPEQQQFMSPSLSASNSDDVEYLNYQPLMLQSQGTNGSMVGTNRTPQQQQLTQQQLIQQQLQQQQASQIQNTAVSNSGNATVTTSAAGSAIHPNIPSTQQQQAPALFNNGYQHPTPTQLQIQQQQASTLHATQQQLQHQQQQQQQAQAQNHQQRTGKSGVTGGKISDIYSAAPRCDATTNQYFIGTMMTIDGTKTFTFPEVVKLISLFKKQNPLEFKSRNRRSAISFSVGVLNDQTDDLCLISSSSNANAITSDPSPTSRPNSIKSSVSPQQPQHALPHQQQQQSQQKPKPDPMRISNLMKHNAKITPCGLKYEEPSQIYKHIQTPFSYVKPYHDLNVYLKKRFDKNHLISVSRSIAEYRPSFIAAMVPLKEEDMIFAEQCFQRTLLEYDNYISLSGTPTLVWRRTSQIAYVGDEFCILTGWSKDALLGKSTFAVEVMDDKSCVEYFRLFSKIAFGDFRGATMTECTLLTPERESIRTSCIWTLKRDVFGIPMMIIANFLPILT</sequence>
<proteinExistence type="predicted"/>
<reference evidence="1" key="1">
    <citation type="submission" date="2023-04" db="EMBL/GenBank/DDBJ databases">
        <title>Ambrosiozyma monospora NBRC 10751.</title>
        <authorList>
            <person name="Ichikawa N."/>
            <person name="Sato H."/>
            <person name="Tonouchi N."/>
        </authorList>
    </citation>
    <scope>NUCLEOTIDE SEQUENCE</scope>
    <source>
        <strain evidence="1">NBRC 10751</strain>
    </source>
</reference>
<dbReference type="Proteomes" id="UP001165064">
    <property type="component" value="Unassembled WGS sequence"/>
</dbReference>
<keyword evidence="2" id="KW-1185">Reference proteome</keyword>
<comment type="caution">
    <text evidence="1">The sequence shown here is derived from an EMBL/GenBank/DDBJ whole genome shotgun (WGS) entry which is preliminary data.</text>
</comment>
<evidence type="ECO:0000313" key="2">
    <source>
        <dbReference type="Proteomes" id="UP001165064"/>
    </source>
</evidence>
<dbReference type="EMBL" id="BSXS01004022">
    <property type="protein sequence ID" value="GME82355.1"/>
    <property type="molecule type" value="Genomic_DNA"/>
</dbReference>
<organism evidence="1 2">
    <name type="scientific">Ambrosiozyma monospora</name>
    <name type="common">Yeast</name>
    <name type="synonym">Endomycopsis monosporus</name>
    <dbReference type="NCBI Taxonomy" id="43982"/>
    <lineage>
        <taxon>Eukaryota</taxon>
        <taxon>Fungi</taxon>
        <taxon>Dikarya</taxon>
        <taxon>Ascomycota</taxon>
        <taxon>Saccharomycotina</taxon>
        <taxon>Pichiomycetes</taxon>
        <taxon>Pichiales</taxon>
        <taxon>Pichiaceae</taxon>
        <taxon>Ambrosiozyma</taxon>
    </lineage>
</organism>